<protein>
    <submittedName>
        <fullName evidence="1">Uncharacterized protein</fullName>
    </submittedName>
</protein>
<evidence type="ECO:0000313" key="1">
    <source>
        <dbReference type="EMBL" id="CAJ1387153.1"/>
    </source>
</evidence>
<keyword evidence="2" id="KW-1185">Reference proteome</keyword>
<reference evidence="1" key="1">
    <citation type="submission" date="2023-08" db="EMBL/GenBank/DDBJ databases">
        <authorList>
            <person name="Chen Y."/>
            <person name="Shah S."/>
            <person name="Dougan E. K."/>
            <person name="Thang M."/>
            <person name="Chan C."/>
        </authorList>
    </citation>
    <scope>NUCLEOTIDE SEQUENCE</scope>
</reference>
<evidence type="ECO:0000313" key="2">
    <source>
        <dbReference type="Proteomes" id="UP001178507"/>
    </source>
</evidence>
<dbReference type="Proteomes" id="UP001178507">
    <property type="component" value="Unassembled WGS sequence"/>
</dbReference>
<dbReference type="AlphaFoldDB" id="A0AA36MXF5"/>
<dbReference type="EMBL" id="CAUJNA010001469">
    <property type="protein sequence ID" value="CAJ1387153.1"/>
    <property type="molecule type" value="Genomic_DNA"/>
</dbReference>
<organism evidence="1 2">
    <name type="scientific">Effrenium voratum</name>
    <dbReference type="NCBI Taxonomy" id="2562239"/>
    <lineage>
        <taxon>Eukaryota</taxon>
        <taxon>Sar</taxon>
        <taxon>Alveolata</taxon>
        <taxon>Dinophyceae</taxon>
        <taxon>Suessiales</taxon>
        <taxon>Symbiodiniaceae</taxon>
        <taxon>Effrenium</taxon>
    </lineage>
</organism>
<proteinExistence type="predicted"/>
<comment type="caution">
    <text evidence="1">The sequence shown here is derived from an EMBL/GenBank/DDBJ whole genome shotgun (WGS) entry which is preliminary data.</text>
</comment>
<gene>
    <name evidence="1" type="ORF">EVOR1521_LOCUS13285</name>
</gene>
<accession>A0AA36MXF5</accession>
<sequence>MQRLLRLDRQCRPLLPRLDPGGDTFDLLGGHHAQRHPGACIDINELLDRDAEVLTEASAEALLLRRENAAEVAALLHSIERRIAMFDDKQQILGFTMTASFRNGWVASLVLAALSSLVELVRTMRKDVGYWIATGDQLIMNATVNAWSFWSHNETSQ</sequence>
<name>A0AA36MXF5_9DINO</name>